<dbReference type="Proteomes" id="UP000546007">
    <property type="component" value="Unassembled WGS sequence"/>
</dbReference>
<dbReference type="OrthoDB" id="964423at2"/>
<proteinExistence type="predicted"/>
<gene>
    <name evidence="4" type="ORF">GGR14_004073</name>
</gene>
<reference evidence="4 5" key="1">
    <citation type="submission" date="2020-08" db="EMBL/GenBank/DDBJ databases">
        <title>Genomic Encyclopedia of Type Strains, Phase IV (KMG-IV): sequencing the most valuable type-strain genomes for metagenomic binning, comparative biology and taxonomic classification.</title>
        <authorList>
            <person name="Goeker M."/>
        </authorList>
    </citation>
    <scope>NUCLEOTIDE SEQUENCE [LARGE SCALE GENOMIC DNA]</scope>
    <source>
        <strain evidence="4 5">DSM 105721</strain>
    </source>
</reference>
<evidence type="ECO:0000259" key="3">
    <source>
        <dbReference type="Pfam" id="PF02371"/>
    </source>
</evidence>
<evidence type="ECO:0000259" key="2">
    <source>
        <dbReference type="Pfam" id="PF01548"/>
    </source>
</evidence>
<name>A0A7W6I0C1_9BACT</name>
<evidence type="ECO:0000313" key="4">
    <source>
        <dbReference type="EMBL" id="MBB4028243.1"/>
    </source>
</evidence>
<dbReference type="PANTHER" id="PTHR33055">
    <property type="entry name" value="TRANSPOSASE FOR INSERTION SEQUENCE ELEMENT IS1111A"/>
    <property type="match status" value="1"/>
</dbReference>
<accession>A0A7W6I0C1</accession>
<dbReference type="InterPro" id="IPR047650">
    <property type="entry name" value="Transpos_IS110"/>
</dbReference>
<dbReference type="GO" id="GO:0006313">
    <property type="term" value="P:DNA transposition"/>
    <property type="evidence" value="ECO:0007669"/>
    <property type="project" value="InterPro"/>
</dbReference>
<dbReference type="Pfam" id="PF02371">
    <property type="entry name" value="Transposase_20"/>
    <property type="match status" value="1"/>
</dbReference>
<comment type="caution">
    <text evidence="4">The sequence shown here is derived from an EMBL/GenBank/DDBJ whole genome shotgun (WGS) entry which is preliminary data.</text>
</comment>
<evidence type="ECO:0000313" key="5">
    <source>
        <dbReference type="Proteomes" id="UP000546007"/>
    </source>
</evidence>
<dbReference type="RefSeq" id="WP_124318433.1">
    <property type="nucleotide sequence ID" value="NZ_AP028155.1"/>
</dbReference>
<dbReference type="InterPro" id="IPR002525">
    <property type="entry name" value="Transp_IS110-like_N"/>
</dbReference>
<dbReference type="InterPro" id="IPR003346">
    <property type="entry name" value="Transposase_20"/>
</dbReference>
<dbReference type="AlphaFoldDB" id="A0A7W6I0C1"/>
<protein>
    <submittedName>
        <fullName evidence="4">Transposase</fullName>
    </submittedName>
</protein>
<dbReference type="NCBIfam" id="NF033542">
    <property type="entry name" value="transpos_IS110"/>
    <property type="match status" value="1"/>
</dbReference>
<dbReference type="GO" id="GO:0004803">
    <property type="term" value="F:transposase activity"/>
    <property type="evidence" value="ECO:0007669"/>
    <property type="project" value="InterPro"/>
</dbReference>
<dbReference type="GO" id="GO:0003677">
    <property type="term" value="F:DNA binding"/>
    <property type="evidence" value="ECO:0007669"/>
    <property type="project" value="InterPro"/>
</dbReference>
<evidence type="ECO:0000256" key="1">
    <source>
        <dbReference type="SAM" id="Coils"/>
    </source>
</evidence>
<dbReference type="PANTHER" id="PTHR33055:SF3">
    <property type="entry name" value="PUTATIVE TRANSPOSASE FOR IS117-RELATED"/>
    <property type="match status" value="1"/>
</dbReference>
<dbReference type="GeneID" id="93103059"/>
<keyword evidence="5" id="KW-1185">Reference proteome</keyword>
<dbReference type="Pfam" id="PF01548">
    <property type="entry name" value="DEDD_Tnp_IS110"/>
    <property type="match status" value="1"/>
</dbReference>
<feature type="domain" description="Transposase IS116/IS110/IS902 C-terminal" evidence="3">
    <location>
        <begin position="206"/>
        <end position="293"/>
    </location>
</feature>
<keyword evidence="1" id="KW-0175">Coiled coil</keyword>
<organism evidence="4 5">
    <name type="scientific">Butyricimonas faecihominis</name>
    <dbReference type="NCBI Taxonomy" id="1472416"/>
    <lineage>
        <taxon>Bacteria</taxon>
        <taxon>Pseudomonadati</taxon>
        <taxon>Bacteroidota</taxon>
        <taxon>Bacteroidia</taxon>
        <taxon>Bacteroidales</taxon>
        <taxon>Odoribacteraceae</taxon>
        <taxon>Butyricimonas</taxon>
    </lineage>
</organism>
<feature type="coiled-coil region" evidence="1">
    <location>
        <begin position="133"/>
        <end position="197"/>
    </location>
</feature>
<feature type="domain" description="Transposase IS110-like N-terminal" evidence="2">
    <location>
        <begin position="7"/>
        <end position="149"/>
    </location>
</feature>
<dbReference type="EMBL" id="JACIES010000028">
    <property type="protein sequence ID" value="MBB4028243.1"/>
    <property type="molecule type" value="Genomic_DNA"/>
</dbReference>
<sequence length="332" mass="38100">MENNCFIGIDVSKNKLDICVLQGKEVLQEDVIDNNPSAIHRFLVDMAEKRGLDLCSCLVCAEHTGNYTYPLTLACRDLGCRLWLENPAQLKYSSGVHRGKNDRVDARRIALYASRFNDKAMLYHELTPELERVKQLRQERSLYRSDLSKYKGQLSDQKNFMESTVYKAKANRLKHVIKELEKMIDVVEREITGIIDSCDVLKRQMKIITSVEGIGRETALCFIVETAAFTRFTDSRKFACHAGIAPFQYTSGSSVRSRNRVSRRANKQVKTLLHMAALSITRKKKSELKVYYKRKVEEGKNKMTVINAIRAKLVARVFAVIRKNDIYSINFT</sequence>